<dbReference type="Pfam" id="PF00175">
    <property type="entry name" value="NAD_binding_1"/>
    <property type="match status" value="1"/>
</dbReference>
<keyword evidence="5 12" id="KW-0288">FMN</keyword>
<evidence type="ECO:0000313" key="16">
    <source>
        <dbReference type="Proteomes" id="UP000036958"/>
    </source>
</evidence>
<feature type="binding site" evidence="12">
    <location>
        <position position="559"/>
    </location>
    <ligand>
        <name>NADP(+)</name>
        <dbReference type="ChEBI" id="CHEBI:58349"/>
    </ligand>
</feature>
<dbReference type="GO" id="GO:0010181">
    <property type="term" value="F:FMN binding"/>
    <property type="evidence" value="ECO:0007669"/>
    <property type="project" value="InterPro"/>
</dbReference>
<keyword evidence="9 15" id="KW-0560">Oxidoreductase</keyword>
<dbReference type="NCBIfam" id="TIGR01931">
    <property type="entry name" value="cysJ"/>
    <property type="match status" value="1"/>
</dbReference>
<evidence type="ECO:0000256" key="10">
    <source>
        <dbReference type="ARBA" id="ARBA00023192"/>
    </source>
</evidence>
<dbReference type="GO" id="GO:0004783">
    <property type="term" value="F:sulfite reductase (NADPH) activity"/>
    <property type="evidence" value="ECO:0007669"/>
    <property type="project" value="UniProtKB-EC"/>
</dbReference>
<feature type="binding site" evidence="12">
    <location>
        <begin position="385"/>
        <end position="388"/>
    </location>
    <ligand>
        <name>FAD</name>
        <dbReference type="ChEBI" id="CHEBI:57692"/>
    </ligand>
</feature>
<keyword evidence="7 12" id="KW-0521">NADP</keyword>
<keyword evidence="8" id="KW-0249">Electron transport</keyword>
<feature type="binding site" evidence="12">
    <location>
        <begin position="523"/>
        <end position="527"/>
    </location>
    <ligand>
        <name>NADP(+)</name>
        <dbReference type="ChEBI" id="CHEBI:58349"/>
    </ligand>
</feature>
<feature type="domain" description="FAD-binding FR-type" evidence="14">
    <location>
        <begin position="233"/>
        <end position="447"/>
    </location>
</feature>
<evidence type="ECO:0000256" key="6">
    <source>
        <dbReference type="ARBA" id="ARBA00022827"/>
    </source>
</evidence>
<dbReference type="Pfam" id="PF00667">
    <property type="entry name" value="FAD_binding_1"/>
    <property type="match status" value="1"/>
</dbReference>
<dbReference type="InterPro" id="IPR001709">
    <property type="entry name" value="Flavoprot_Pyr_Nucl_cyt_Rdtase"/>
</dbReference>
<evidence type="ECO:0000256" key="12">
    <source>
        <dbReference type="PIRSR" id="PIRSR000207-1"/>
    </source>
</evidence>
<dbReference type="InterPro" id="IPR001094">
    <property type="entry name" value="Flavdoxin-like"/>
</dbReference>
<dbReference type="InterPro" id="IPR029039">
    <property type="entry name" value="Flavoprotein-like_sf"/>
</dbReference>
<dbReference type="InterPro" id="IPR001433">
    <property type="entry name" value="OxRdtase_FAD/NAD-bd"/>
</dbReference>
<protein>
    <recommendedName>
        <fullName evidence="1">assimilatory sulfite reductase (NADPH)</fullName>
        <ecNumber evidence="1">1.8.1.2</ecNumber>
    </recommendedName>
</protein>
<evidence type="ECO:0000256" key="11">
    <source>
        <dbReference type="ARBA" id="ARBA00052219"/>
    </source>
</evidence>
<evidence type="ECO:0000256" key="4">
    <source>
        <dbReference type="ARBA" id="ARBA00022630"/>
    </source>
</evidence>
<dbReference type="STRING" id="1409788.NC99_26200"/>
<dbReference type="Proteomes" id="UP000036958">
    <property type="component" value="Unassembled WGS sequence"/>
</dbReference>
<dbReference type="InterPro" id="IPR008254">
    <property type="entry name" value="Flavodoxin/NO_synth"/>
</dbReference>
<evidence type="ECO:0000256" key="9">
    <source>
        <dbReference type="ARBA" id="ARBA00023002"/>
    </source>
</evidence>
<dbReference type="PANTHER" id="PTHR19384:SF128">
    <property type="entry name" value="NADPH OXIDOREDUCTASE A"/>
    <property type="match status" value="1"/>
</dbReference>
<feature type="binding site" evidence="12">
    <location>
        <position position="321"/>
    </location>
    <ligand>
        <name>FAD</name>
        <dbReference type="ChEBI" id="CHEBI:57692"/>
    </ligand>
</feature>
<dbReference type="InterPro" id="IPR017927">
    <property type="entry name" value="FAD-bd_FR_type"/>
</dbReference>
<feature type="binding site" evidence="12">
    <location>
        <begin position="154"/>
        <end position="163"/>
    </location>
    <ligand>
        <name>FMN</name>
        <dbReference type="ChEBI" id="CHEBI:58210"/>
    </ligand>
</feature>
<dbReference type="PRINTS" id="PR00371">
    <property type="entry name" value="FPNCR"/>
</dbReference>
<keyword evidence="6 12" id="KW-0274">FAD</keyword>
<evidence type="ECO:0000256" key="5">
    <source>
        <dbReference type="ARBA" id="ARBA00022643"/>
    </source>
</evidence>
<sequence length="597" mass="67012">MSIQLSPLNEAQLKALQQLTQGAKPEQVIWLSGYFQGLAGSVAVGSVVTGVSQSDSAVAVEKLPLTILYGTHTGRSEAIAKALCEQGSTRNIACQLKPMDDYKPKQLKDEKNLLVIVSTHGEGEPPEMAEDFHAFVTGKRAPKLEGLNYSVLALGDKSYKLFCQTGIDIDHAFKNAGANELVPIVMCDVDYEEDAAKWTTDVLDELAKLQPETPGQAAAEVVTSGETNTYSRKNPFRSKVLDKVRITGRESDKEVYHLELSLEGSGIQYEPGDALGVIAQNPPKLVKEIISTLGVIDNEVVETRIGKLPFNEALKHHYEITLLTRDVIQKYAEKTGSSGVQSIVDDEAKLDQYLFGHDVLDLLHEFPAKLTATEFLDLLRPLPPRLYSISSSQKAYEDEVHITVSRVRYENKGRQRYGACSTFLADRLEVDDDVLIYIDKNPSFRLPANGSPIIMVGAGTGIAPYRAFLQQRETAGQKGKSWLFFGERRFSSDFLYQLEWQKYLKQGYLEKIDLAFSRDQEEKVYVQHRLKEQQEELFRWLENGASFYLCGDMKYMAKDVQVTLLDIIKVQGGMTDKKARAYFKKLKKEKRFMADVY</sequence>
<dbReference type="FunFam" id="3.40.50.80:FF:000001">
    <property type="entry name" value="NADPH--cytochrome P450 reductase 1"/>
    <property type="match status" value="1"/>
</dbReference>
<dbReference type="Gene3D" id="1.20.990.10">
    <property type="entry name" value="NADPH-cytochrome p450 Reductase, Chain A, domain 3"/>
    <property type="match status" value="1"/>
</dbReference>
<dbReference type="SUPFAM" id="SSF52343">
    <property type="entry name" value="Ferredoxin reductase-like, C-terminal NADP-linked domain"/>
    <property type="match status" value="1"/>
</dbReference>
<reference evidence="16" key="1">
    <citation type="submission" date="2015-07" db="EMBL/GenBank/DDBJ databases">
        <title>Genome sequencing of Sunxiuqinia dokdonensis strain SK.</title>
        <authorList>
            <person name="Ahn S."/>
            <person name="Kim B.-C."/>
        </authorList>
    </citation>
    <scope>NUCLEOTIDE SEQUENCE [LARGE SCALE GENOMIC DNA]</scope>
    <source>
        <strain evidence="16">SK</strain>
    </source>
</reference>
<dbReference type="PANTHER" id="PTHR19384">
    <property type="entry name" value="NITRIC OXIDE SYNTHASE-RELATED"/>
    <property type="match status" value="1"/>
</dbReference>
<comment type="caution">
    <text evidence="15">The sequence shown here is derived from an EMBL/GenBank/DDBJ whole genome shotgun (WGS) entry which is preliminary data.</text>
</comment>
<dbReference type="InterPro" id="IPR023173">
    <property type="entry name" value="NADPH_Cyt_P450_Rdtase_alpha"/>
</dbReference>
<comment type="cofactor">
    <cofactor evidence="12">
        <name>FAD</name>
        <dbReference type="ChEBI" id="CHEBI:57692"/>
    </cofactor>
    <text evidence="12">Binds 1 FAD per subunit.</text>
</comment>
<dbReference type="Gene3D" id="3.40.50.360">
    <property type="match status" value="1"/>
</dbReference>
<feature type="binding site" evidence="12">
    <location>
        <position position="409"/>
    </location>
    <ligand>
        <name>FAD</name>
        <dbReference type="ChEBI" id="CHEBI:57692"/>
    </ligand>
</feature>
<dbReference type="AlphaFoldDB" id="A0A0L8V7W6"/>
<evidence type="ECO:0000256" key="8">
    <source>
        <dbReference type="ARBA" id="ARBA00022982"/>
    </source>
</evidence>
<evidence type="ECO:0000256" key="2">
    <source>
        <dbReference type="ARBA" id="ARBA00022448"/>
    </source>
</evidence>
<dbReference type="PROSITE" id="PS51384">
    <property type="entry name" value="FAD_FR"/>
    <property type="match status" value="1"/>
</dbReference>
<dbReference type="Gene3D" id="3.40.50.80">
    <property type="entry name" value="Nucleotide-binding domain of ferredoxin-NADP reductase (FNR) module"/>
    <property type="match status" value="1"/>
</dbReference>
<feature type="binding site" evidence="12">
    <location>
        <begin position="418"/>
        <end position="421"/>
    </location>
    <ligand>
        <name>FAD</name>
        <dbReference type="ChEBI" id="CHEBI:57692"/>
    </ligand>
</feature>
<keyword evidence="2" id="KW-0813">Transport</keyword>
<evidence type="ECO:0000256" key="1">
    <source>
        <dbReference type="ARBA" id="ARBA00012604"/>
    </source>
</evidence>
<dbReference type="Gene3D" id="2.40.30.10">
    <property type="entry name" value="Translation factors"/>
    <property type="match status" value="1"/>
</dbReference>
<proteinExistence type="predicted"/>
<dbReference type="PIRSF" id="PIRSF000207">
    <property type="entry name" value="SiR-FP_CysJ"/>
    <property type="match status" value="1"/>
</dbReference>
<keyword evidence="4" id="KW-0285">Flavoprotein</keyword>
<dbReference type="InterPro" id="IPR039261">
    <property type="entry name" value="FNR_nucleotide-bd"/>
</dbReference>
<evidence type="ECO:0000256" key="3">
    <source>
        <dbReference type="ARBA" id="ARBA00022605"/>
    </source>
</evidence>
<dbReference type="InterPro" id="IPR017938">
    <property type="entry name" value="Riboflavin_synthase-like_b-brl"/>
</dbReference>
<accession>A0A0L8V7W6</accession>
<dbReference type="GO" id="GO:0050660">
    <property type="term" value="F:flavin adenine dinucleotide binding"/>
    <property type="evidence" value="ECO:0007669"/>
    <property type="project" value="InterPro"/>
</dbReference>
<keyword evidence="16" id="KW-1185">Reference proteome</keyword>
<evidence type="ECO:0000313" key="15">
    <source>
        <dbReference type="EMBL" id="KOH44541.1"/>
    </source>
</evidence>
<feature type="domain" description="Flavodoxin-like" evidence="13">
    <location>
        <begin position="65"/>
        <end position="203"/>
    </location>
</feature>
<evidence type="ECO:0000259" key="13">
    <source>
        <dbReference type="PROSITE" id="PS50902"/>
    </source>
</evidence>
<dbReference type="SUPFAM" id="SSF63380">
    <property type="entry name" value="Riboflavin synthase domain-like"/>
    <property type="match status" value="1"/>
</dbReference>
<evidence type="ECO:0000259" key="14">
    <source>
        <dbReference type="PROSITE" id="PS51384"/>
    </source>
</evidence>
<dbReference type="InterPro" id="IPR003097">
    <property type="entry name" value="CysJ-like_FAD-binding"/>
</dbReference>
<comment type="cofactor">
    <cofactor evidence="12">
        <name>FMN</name>
        <dbReference type="ChEBI" id="CHEBI:58210"/>
    </cofactor>
    <text evidence="12">Binds 1 FMN per subunit.</text>
</comment>
<dbReference type="PROSITE" id="PS50902">
    <property type="entry name" value="FLAVODOXIN_LIKE"/>
    <property type="match status" value="1"/>
</dbReference>
<dbReference type="GO" id="GO:0005829">
    <property type="term" value="C:cytosol"/>
    <property type="evidence" value="ECO:0007669"/>
    <property type="project" value="TreeGrafter"/>
</dbReference>
<dbReference type="OrthoDB" id="9789468at2"/>
<feature type="binding site" evidence="12">
    <location>
        <begin position="517"/>
        <end position="518"/>
    </location>
    <ligand>
        <name>NADP(+)</name>
        <dbReference type="ChEBI" id="CHEBI:58349"/>
    </ligand>
</feature>
<dbReference type="EMBL" id="LGIA01000160">
    <property type="protein sequence ID" value="KOH44541.1"/>
    <property type="molecule type" value="Genomic_DNA"/>
</dbReference>
<feature type="binding site" evidence="12">
    <location>
        <begin position="403"/>
        <end position="405"/>
    </location>
    <ligand>
        <name>FAD</name>
        <dbReference type="ChEBI" id="CHEBI:57692"/>
    </ligand>
</feature>
<feature type="binding site" evidence="12">
    <location>
        <begin position="118"/>
        <end position="121"/>
    </location>
    <ligand>
        <name>FMN</name>
        <dbReference type="ChEBI" id="CHEBI:58210"/>
    </ligand>
</feature>
<name>A0A0L8V7W6_9BACT</name>
<gene>
    <name evidence="15" type="ORF">NC99_26200</name>
</gene>
<dbReference type="PATRIC" id="fig|1409788.3.peg.2703"/>
<keyword evidence="3" id="KW-0028">Amino-acid biosynthesis</keyword>
<dbReference type="CDD" id="cd06199">
    <property type="entry name" value="SiR"/>
    <property type="match status" value="1"/>
</dbReference>
<dbReference type="SUPFAM" id="SSF52218">
    <property type="entry name" value="Flavoproteins"/>
    <property type="match status" value="1"/>
</dbReference>
<dbReference type="PRINTS" id="PR00369">
    <property type="entry name" value="FLAVODOXIN"/>
</dbReference>
<keyword evidence="10" id="KW-0198">Cysteine biosynthesis</keyword>
<evidence type="ECO:0000256" key="7">
    <source>
        <dbReference type="ARBA" id="ARBA00022857"/>
    </source>
</evidence>
<dbReference type="Pfam" id="PF00258">
    <property type="entry name" value="Flavodoxin_1"/>
    <property type="match status" value="1"/>
</dbReference>
<dbReference type="RefSeq" id="WP_053184009.1">
    <property type="nucleotide sequence ID" value="NZ_LGIA01000160.1"/>
</dbReference>
<feature type="binding site" evidence="12">
    <location>
        <position position="597"/>
    </location>
    <ligand>
        <name>FAD</name>
        <dbReference type="ChEBI" id="CHEBI:57692"/>
    </ligand>
</feature>
<dbReference type="GO" id="GO:0019344">
    <property type="term" value="P:cysteine biosynthetic process"/>
    <property type="evidence" value="ECO:0007669"/>
    <property type="project" value="UniProtKB-KW"/>
</dbReference>
<organism evidence="15 16">
    <name type="scientific">Sunxiuqinia dokdonensis</name>
    <dbReference type="NCBI Taxonomy" id="1409788"/>
    <lineage>
        <taxon>Bacteria</taxon>
        <taxon>Pseudomonadati</taxon>
        <taxon>Bacteroidota</taxon>
        <taxon>Bacteroidia</taxon>
        <taxon>Marinilabiliales</taxon>
        <taxon>Prolixibacteraceae</taxon>
        <taxon>Sunxiuqinia</taxon>
    </lineage>
</organism>
<comment type="catalytic activity">
    <reaction evidence="11">
        <text>hydrogen sulfide + 3 NADP(+) + 3 H2O = sulfite + 3 NADPH + 4 H(+)</text>
        <dbReference type="Rhea" id="RHEA:13801"/>
        <dbReference type="ChEBI" id="CHEBI:15377"/>
        <dbReference type="ChEBI" id="CHEBI:15378"/>
        <dbReference type="ChEBI" id="CHEBI:17359"/>
        <dbReference type="ChEBI" id="CHEBI:29919"/>
        <dbReference type="ChEBI" id="CHEBI:57783"/>
        <dbReference type="ChEBI" id="CHEBI:58349"/>
        <dbReference type="EC" id="1.8.1.2"/>
    </reaction>
</comment>
<dbReference type="EC" id="1.8.1.2" evidence="1"/>
<dbReference type="InterPro" id="IPR010199">
    <property type="entry name" value="CysJ"/>
</dbReference>